<feature type="region of interest" description="Disordered" evidence="1">
    <location>
        <begin position="1"/>
        <end position="25"/>
    </location>
</feature>
<accession>A0A392W117</accession>
<dbReference type="Proteomes" id="UP000265520">
    <property type="component" value="Unassembled WGS sequence"/>
</dbReference>
<name>A0A392W117_9FABA</name>
<evidence type="ECO:0000313" key="2">
    <source>
        <dbReference type="EMBL" id="MCI93439.1"/>
    </source>
</evidence>
<comment type="caution">
    <text evidence="2">The sequence shown here is derived from an EMBL/GenBank/DDBJ whole genome shotgun (WGS) entry which is preliminary data.</text>
</comment>
<protein>
    <submittedName>
        <fullName evidence="2">Uncharacterized protein</fullName>
    </submittedName>
</protein>
<evidence type="ECO:0000313" key="3">
    <source>
        <dbReference type="Proteomes" id="UP000265520"/>
    </source>
</evidence>
<feature type="non-terminal residue" evidence="2">
    <location>
        <position position="1"/>
    </location>
</feature>
<evidence type="ECO:0000256" key="1">
    <source>
        <dbReference type="SAM" id="MobiDB-lite"/>
    </source>
</evidence>
<organism evidence="2 3">
    <name type="scientific">Trifolium medium</name>
    <dbReference type="NCBI Taxonomy" id="97028"/>
    <lineage>
        <taxon>Eukaryota</taxon>
        <taxon>Viridiplantae</taxon>
        <taxon>Streptophyta</taxon>
        <taxon>Embryophyta</taxon>
        <taxon>Tracheophyta</taxon>
        <taxon>Spermatophyta</taxon>
        <taxon>Magnoliopsida</taxon>
        <taxon>eudicotyledons</taxon>
        <taxon>Gunneridae</taxon>
        <taxon>Pentapetalae</taxon>
        <taxon>rosids</taxon>
        <taxon>fabids</taxon>
        <taxon>Fabales</taxon>
        <taxon>Fabaceae</taxon>
        <taxon>Papilionoideae</taxon>
        <taxon>50 kb inversion clade</taxon>
        <taxon>NPAAA clade</taxon>
        <taxon>Hologalegina</taxon>
        <taxon>IRL clade</taxon>
        <taxon>Trifolieae</taxon>
        <taxon>Trifolium</taxon>
    </lineage>
</organism>
<sequence>DLMNPQQSVAEIDTTVKPSQKNNVT</sequence>
<reference evidence="2 3" key="1">
    <citation type="journal article" date="2018" name="Front. Plant Sci.">
        <title>Red Clover (Trifolium pratense) and Zigzag Clover (T. medium) - A Picture of Genomic Similarities and Differences.</title>
        <authorList>
            <person name="Dluhosova J."/>
            <person name="Istvanek J."/>
            <person name="Nedelnik J."/>
            <person name="Repkova J."/>
        </authorList>
    </citation>
    <scope>NUCLEOTIDE SEQUENCE [LARGE SCALE GENOMIC DNA]</scope>
    <source>
        <strain evidence="3">cv. 10/8</strain>
        <tissue evidence="2">Leaf</tissue>
    </source>
</reference>
<feature type="compositionally biased region" description="Polar residues" evidence="1">
    <location>
        <begin position="16"/>
        <end position="25"/>
    </location>
</feature>
<keyword evidence="3" id="KW-1185">Reference proteome</keyword>
<proteinExistence type="predicted"/>
<dbReference type="AlphaFoldDB" id="A0A392W117"/>
<dbReference type="EMBL" id="LXQA011329469">
    <property type="protein sequence ID" value="MCI93439.1"/>
    <property type="molecule type" value="Genomic_DNA"/>
</dbReference>